<dbReference type="InterPro" id="IPR015943">
    <property type="entry name" value="WD40/YVTN_repeat-like_dom_sf"/>
</dbReference>
<protein>
    <recommendedName>
        <fullName evidence="6">WD40 repeat domain-containing protein</fullName>
    </recommendedName>
</protein>
<dbReference type="SMART" id="SM00320">
    <property type="entry name" value="WD40"/>
    <property type="match status" value="2"/>
</dbReference>
<evidence type="ECO:0008006" key="6">
    <source>
        <dbReference type="Google" id="ProtNLM"/>
    </source>
</evidence>
<dbReference type="PANTHER" id="PTHR19879">
    <property type="entry name" value="TRANSCRIPTION INITIATION FACTOR TFIID"/>
    <property type="match status" value="1"/>
</dbReference>
<dbReference type="SUPFAM" id="SSF50978">
    <property type="entry name" value="WD40 repeat-like"/>
    <property type="match status" value="1"/>
</dbReference>
<name>A0A937W400_UNCTE</name>
<dbReference type="PROSITE" id="PS00678">
    <property type="entry name" value="WD_REPEATS_1"/>
    <property type="match status" value="2"/>
</dbReference>
<proteinExistence type="predicted"/>
<sequence length="114" mass="12763">NVRAVAFSRDGQRLATGSEDRTARVWEVSSGWLLTTLEGHRGNVRAVAFSPDGQRLTITHRDETARVWDVSPEIRSKEAIAELVRCKALWRFNEGRLLRADPDPTTCPPRSPAP</sequence>
<evidence type="ECO:0000256" key="1">
    <source>
        <dbReference type="ARBA" id="ARBA00022574"/>
    </source>
</evidence>
<evidence type="ECO:0000256" key="3">
    <source>
        <dbReference type="PROSITE-ProRule" id="PRU00221"/>
    </source>
</evidence>
<dbReference type="Pfam" id="PF00400">
    <property type="entry name" value="WD40"/>
    <property type="match status" value="2"/>
</dbReference>
<gene>
    <name evidence="4" type="ORF">FJZ47_13465</name>
</gene>
<dbReference type="InterPro" id="IPR001680">
    <property type="entry name" value="WD40_rpt"/>
</dbReference>
<feature type="repeat" description="WD" evidence="3">
    <location>
        <begin position="37"/>
        <end position="71"/>
    </location>
</feature>
<feature type="non-terminal residue" evidence="4">
    <location>
        <position position="1"/>
    </location>
</feature>
<dbReference type="EMBL" id="VGLS01000407">
    <property type="protein sequence ID" value="MBM3224797.1"/>
    <property type="molecule type" value="Genomic_DNA"/>
</dbReference>
<dbReference type="PROSITE" id="PS50082">
    <property type="entry name" value="WD_REPEATS_2"/>
    <property type="match status" value="2"/>
</dbReference>
<accession>A0A937W400</accession>
<feature type="repeat" description="WD" evidence="3">
    <location>
        <begin position="1"/>
        <end position="36"/>
    </location>
</feature>
<dbReference type="InterPro" id="IPR019775">
    <property type="entry name" value="WD40_repeat_CS"/>
</dbReference>
<dbReference type="Gene3D" id="2.130.10.10">
    <property type="entry name" value="YVTN repeat-like/Quinoprotein amine dehydrogenase"/>
    <property type="match status" value="1"/>
</dbReference>
<evidence type="ECO:0000313" key="4">
    <source>
        <dbReference type="EMBL" id="MBM3224797.1"/>
    </source>
</evidence>
<keyword evidence="2" id="KW-0677">Repeat</keyword>
<dbReference type="InterPro" id="IPR036322">
    <property type="entry name" value="WD40_repeat_dom_sf"/>
</dbReference>
<dbReference type="PROSITE" id="PS50294">
    <property type="entry name" value="WD_REPEATS_REGION"/>
    <property type="match status" value="2"/>
</dbReference>
<comment type="caution">
    <text evidence="4">The sequence shown here is derived from an EMBL/GenBank/DDBJ whole genome shotgun (WGS) entry which is preliminary data.</text>
</comment>
<reference evidence="4" key="1">
    <citation type="submission" date="2019-03" db="EMBL/GenBank/DDBJ databases">
        <title>Lake Tanganyika Metagenome-Assembled Genomes (MAGs).</title>
        <authorList>
            <person name="Tran P."/>
        </authorList>
    </citation>
    <scope>NUCLEOTIDE SEQUENCE</scope>
    <source>
        <strain evidence="4">K_DeepCast_65m_m2_066</strain>
    </source>
</reference>
<dbReference type="AlphaFoldDB" id="A0A937W400"/>
<evidence type="ECO:0000256" key="2">
    <source>
        <dbReference type="ARBA" id="ARBA00022737"/>
    </source>
</evidence>
<keyword evidence="1 3" id="KW-0853">WD repeat</keyword>
<evidence type="ECO:0000313" key="5">
    <source>
        <dbReference type="Proteomes" id="UP000712673"/>
    </source>
</evidence>
<organism evidence="4 5">
    <name type="scientific">Tectimicrobiota bacterium</name>
    <dbReference type="NCBI Taxonomy" id="2528274"/>
    <lineage>
        <taxon>Bacteria</taxon>
        <taxon>Pseudomonadati</taxon>
        <taxon>Nitrospinota/Tectimicrobiota group</taxon>
        <taxon>Candidatus Tectimicrobiota</taxon>
    </lineage>
</organism>
<dbReference type="PANTHER" id="PTHR19879:SF9">
    <property type="entry name" value="TRANSCRIPTION INITIATION FACTOR TFIID SUBUNIT 5"/>
    <property type="match status" value="1"/>
</dbReference>
<dbReference type="Proteomes" id="UP000712673">
    <property type="component" value="Unassembled WGS sequence"/>
</dbReference>